<dbReference type="Proteomes" id="UP000000763">
    <property type="component" value="Chromosome 10"/>
</dbReference>
<feature type="compositionally biased region" description="Low complexity" evidence="1">
    <location>
        <begin position="10"/>
        <end position="19"/>
    </location>
</feature>
<protein>
    <recommendedName>
        <fullName evidence="4">Retrotransposon protein, putative, unclassified</fullName>
    </recommendedName>
</protein>
<dbReference type="AlphaFoldDB" id="Q7G330"/>
<feature type="region of interest" description="Disordered" evidence="1">
    <location>
        <begin position="166"/>
        <end position="185"/>
    </location>
</feature>
<proteinExistence type="predicted"/>
<reference evidence="3" key="1">
    <citation type="journal article" date="2005" name="Nature">
        <title>The map-based sequence of the rice genome.</title>
        <authorList>
            <consortium name="International rice genome sequencing project (IRGSP)"/>
            <person name="Matsumoto T."/>
            <person name="Wu J."/>
            <person name="Kanamori H."/>
            <person name="Katayose Y."/>
            <person name="Fujisawa M."/>
            <person name="Namiki N."/>
            <person name="Mizuno H."/>
            <person name="Yamamoto K."/>
            <person name="Antonio B.A."/>
            <person name="Baba T."/>
            <person name="Sakata K."/>
            <person name="Nagamura Y."/>
            <person name="Aoki H."/>
            <person name="Arikawa K."/>
            <person name="Arita K."/>
            <person name="Bito T."/>
            <person name="Chiden Y."/>
            <person name="Fujitsuka N."/>
            <person name="Fukunaka R."/>
            <person name="Hamada M."/>
            <person name="Harada C."/>
            <person name="Hayashi A."/>
            <person name="Hijishita S."/>
            <person name="Honda M."/>
            <person name="Hosokawa S."/>
            <person name="Ichikawa Y."/>
            <person name="Idonuma A."/>
            <person name="Iijima M."/>
            <person name="Ikeda M."/>
            <person name="Ikeno M."/>
            <person name="Ito K."/>
            <person name="Ito S."/>
            <person name="Ito T."/>
            <person name="Ito Y."/>
            <person name="Ito Y."/>
            <person name="Iwabuchi A."/>
            <person name="Kamiya K."/>
            <person name="Karasawa W."/>
            <person name="Kurita K."/>
            <person name="Katagiri S."/>
            <person name="Kikuta A."/>
            <person name="Kobayashi H."/>
            <person name="Kobayashi N."/>
            <person name="Machita K."/>
            <person name="Maehara T."/>
            <person name="Masukawa M."/>
            <person name="Mizubayashi T."/>
            <person name="Mukai Y."/>
            <person name="Nagasaki H."/>
            <person name="Nagata Y."/>
            <person name="Naito S."/>
            <person name="Nakashima M."/>
            <person name="Nakama Y."/>
            <person name="Nakamichi Y."/>
            <person name="Nakamura M."/>
            <person name="Meguro A."/>
            <person name="Negishi M."/>
            <person name="Ohta I."/>
            <person name="Ohta T."/>
            <person name="Okamoto M."/>
            <person name="Ono N."/>
            <person name="Saji S."/>
            <person name="Sakaguchi M."/>
            <person name="Sakai K."/>
            <person name="Shibata M."/>
            <person name="Shimokawa T."/>
            <person name="Song J."/>
            <person name="Takazaki Y."/>
            <person name="Terasawa K."/>
            <person name="Tsugane M."/>
            <person name="Tsuji K."/>
            <person name="Ueda S."/>
            <person name="Waki K."/>
            <person name="Yamagata H."/>
            <person name="Yamamoto M."/>
            <person name="Yamamoto S."/>
            <person name="Yamane H."/>
            <person name="Yoshiki S."/>
            <person name="Yoshihara R."/>
            <person name="Yukawa K."/>
            <person name="Zhong H."/>
            <person name="Yano M."/>
            <person name="Yuan Q."/>
            <person name="Ouyang S."/>
            <person name="Liu J."/>
            <person name="Jones K.M."/>
            <person name="Gansberger K."/>
            <person name="Moffat K."/>
            <person name="Hill J."/>
            <person name="Bera J."/>
            <person name="Fadrosh D."/>
            <person name="Jin S."/>
            <person name="Johri S."/>
            <person name="Kim M."/>
            <person name="Overton L."/>
            <person name="Reardon M."/>
            <person name="Tsitrin T."/>
            <person name="Vuong H."/>
            <person name="Weaver B."/>
            <person name="Ciecko A."/>
            <person name="Tallon L."/>
            <person name="Jackson J."/>
            <person name="Pai G."/>
            <person name="Aken S.V."/>
            <person name="Utterback T."/>
            <person name="Reidmuller S."/>
            <person name="Feldblyum T."/>
            <person name="Hsiao J."/>
            <person name="Zismann V."/>
            <person name="Iobst S."/>
            <person name="de Vazeille A.R."/>
            <person name="Buell C.R."/>
            <person name="Ying K."/>
            <person name="Li Y."/>
            <person name="Lu T."/>
            <person name="Huang Y."/>
            <person name="Zhao Q."/>
            <person name="Feng Q."/>
            <person name="Zhang L."/>
            <person name="Zhu J."/>
            <person name="Weng Q."/>
            <person name="Mu J."/>
            <person name="Lu Y."/>
            <person name="Fan D."/>
            <person name="Liu Y."/>
            <person name="Guan J."/>
            <person name="Zhang Y."/>
            <person name="Yu S."/>
            <person name="Liu X."/>
            <person name="Zhang Y."/>
            <person name="Hong G."/>
            <person name="Han B."/>
            <person name="Choisne N."/>
            <person name="Demange N."/>
            <person name="Orjeda G."/>
            <person name="Samain S."/>
            <person name="Cattolico L."/>
            <person name="Pelletier E."/>
            <person name="Couloux A."/>
            <person name="Segurens B."/>
            <person name="Wincker P."/>
            <person name="D'Hont A."/>
            <person name="Scarpelli C."/>
            <person name="Weissenbach J."/>
            <person name="Salanoubat M."/>
            <person name="Quetier F."/>
            <person name="Yu Y."/>
            <person name="Kim H.R."/>
            <person name="Rambo T."/>
            <person name="Currie J."/>
            <person name="Collura K."/>
            <person name="Luo M."/>
            <person name="Yang T."/>
            <person name="Ammiraju J.S.S."/>
            <person name="Engler F."/>
            <person name="Soderlund C."/>
            <person name="Wing R.A."/>
            <person name="Palmer L.E."/>
            <person name="de la Bastide M."/>
            <person name="Spiegel L."/>
            <person name="Nascimento L."/>
            <person name="Zutavern T."/>
            <person name="O'Shaughnessy A."/>
            <person name="Dike S."/>
            <person name="Dedhia N."/>
            <person name="Preston R."/>
            <person name="Balija V."/>
            <person name="McCombie W.R."/>
            <person name="Chow T."/>
            <person name="Chen H."/>
            <person name="Chung M."/>
            <person name="Chen C."/>
            <person name="Shaw J."/>
            <person name="Wu H."/>
            <person name="Hsiao K."/>
            <person name="Chao Y."/>
            <person name="Chu M."/>
            <person name="Cheng C."/>
            <person name="Hour A."/>
            <person name="Lee P."/>
            <person name="Lin S."/>
            <person name="Lin Y."/>
            <person name="Liou J."/>
            <person name="Liu S."/>
            <person name="Hsing Y."/>
            <person name="Raghuvanshi S."/>
            <person name="Mohanty A."/>
            <person name="Bharti A.K."/>
            <person name="Gaur A."/>
            <person name="Gupta V."/>
            <person name="Kumar D."/>
            <person name="Ravi V."/>
            <person name="Vij S."/>
            <person name="Kapur A."/>
            <person name="Khurana P."/>
            <person name="Khurana P."/>
            <person name="Khurana J.P."/>
            <person name="Tyagi A.K."/>
            <person name="Gaikwad K."/>
            <person name="Singh A."/>
            <person name="Dalal V."/>
            <person name="Srivastava S."/>
            <person name="Dixit A."/>
            <person name="Pal A.K."/>
            <person name="Ghazi I.A."/>
            <person name="Yadav M."/>
            <person name="Pandit A."/>
            <person name="Bhargava A."/>
            <person name="Sureshbabu K."/>
            <person name="Batra K."/>
            <person name="Sharma T.R."/>
            <person name="Mohapatra T."/>
            <person name="Singh N.K."/>
            <person name="Messing J."/>
            <person name="Nelson A.B."/>
            <person name="Fuks G."/>
            <person name="Kavchok S."/>
            <person name="Keizer G."/>
            <person name="Linton E."/>
            <person name="Llaca V."/>
            <person name="Song R."/>
            <person name="Tanyolac B."/>
            <person name="Young S."/>
            <person name="Ho-Il K."/>
            <person name="Hahn J.H."/>
            <person name="Sangsakoo G."/>
            <person name="Vanavichit A."/>
            <person name="de Mattos Luiz.A.T."/>
            <person name="Zimmer P.D."/>
            <person name="Malone G."/>
            <person name="Dellagostin O."/>
            <person name="de Oliveira A.C."/>
            <person name="Bevan M."/>
            <person name="Bancroft I."/>
            <person name="Minx P."/>
            <person name="Cordum H."/>
            <person name="Wilson R."/>
            <person name="Cheng Z."/>
            <person name="Jin W."/>
            <person name="Jiang J."/>
            <person name="Leong S.A."/>
            <person name="Iwama H."/>
            <person name="Gojobori T."/>
            <person name="Itoh T."/>
            <person name="Niimura Y."/>
            <person name="Fujii Y."/>
            <person name="Habara T."/>
            <person name="Sakai H."/>
            <person name="Sato Y."/>
            <person name="Wilson G."/>
            <person name="Kumar K."/>
            <person name="McCouch S."/>
            <person name="Juretic N."/>
            <person name="Hoen D."/>
            <person name="Wright S."/>
            <person name="Bruskiewich R."/>
            <person name="Bureau T."/>
            <person name="Miyao A."/>
            <person name="Hirochika H."/>
            <person name="Nishikawa T."/>
            <person name="Kadowaki K."/>
            <person name="Sugiura M."/>
            <person name="Burr B."/>
            <person name="Sasaki T."/>
        </authorList>
    </citation>
    <scope>NUCLEOTIDE SEQUENCE [LARGE SCALE GENOMIC DNA]</scope>
    <source>
        <strain evidence="3">cv. Nipponbare</strain>
    </source>
</reference>
<dbReference type="EMBL" id="AC124213">
    <property type="protein sequence ID" value="AAM74452.1"/>
    <property type="molecule type" value="Genomic_DNA"/>
</dbReference>
<evidence type="ECO:0000313" key="2">
    <source>
        <dbReference type="EMBL" id="AAM74452.1"/>
    </source>
</evidence>
<feature type="compositionally biased region" description="Low complexity" evidence="1">
    <location>
        <begin position="176"/>
        <end position="185"/>
    </location>
</feature>
<accession>Q7G330</accession>
<name>Q7G330_ORYSJ</name>
<feature type="region of interest" description="Disordered" evidence="1">
    <location>
        <begin position="1"/>
        <end position="33"/>
    </location>
</feature>
<evidence type="ECO:0008006" key="4">
    <source>
        <dbReference type="Google" id="ProtNLM"/>
    </source>
</evidence>
<evidence type="ECO:0000313" key="3">
    <source>
        <dbReference type="Proteomes" id="UP000000763"/>
    </source>
</evidence>
<feature type="region of interest" description="Disordered" evidence="1">
    <location>
        <begin position="87"/>
        <end position="135"/>
    </location>
</feature>
<reference evidence="3" key="2">
    <citation type="journal article" date="2008" name="Nucleic Acids Res.">
        <title>The rice annotation project database (RAP-DB): 2008 update.</title>
        <authorList>
            <consortium name="The rice annotation project (RAP)"/>
        </authorList>
    </citation>
    <scope>GENOME REANNOTATION</scope>
    <source>
        <strain evidence="3">cv. Nipponbare</strain>
    </source>
</reference>
<evidence type="ECO:0000256" key="1">
    <source>
        <dbReference type="SAM" id="MobiDB-lite"/>
    </source>
</evidence>
<gene>
    <name evidence="2" type="primary">OSJNAa0019N10.10</name>
</gene>
<sequence length="323" mass="35473">MAEKPPPSPSSAGKGFPPKTDNQKFGASKVNEGNIVPINLGKLTPEQKTELEQMMQQTQHQFLNSFMETRKGTVVQKYKIKLVTDVPGIDSSKDGEVQQAPAGTAETGNQGIPEGSGDKDNQPATSNVPPVQPTAPILAPAFAAPASAPGQLINPRLLPTVDPAQHQPIQQTPSRQQVIQPIQQTPPRQQAIQPIQQQGSLNASAGLMTPGNQPRQHVMTQVVPENLVHNVQPDQSVIPQVVPEHLINQFKPMPQQVQGVPQPRPWVDMIADVMREQFGLKPKDAGNLYRHPYHEWFERVQLPNRYKVPDFSKFLGAGQCFNL</sequence>
<organism evidence="2 3">
    <name type="scientific">Oryza sativa subsp. japonica</name>
    <name type="common">Rice</name>
    <dbReference type="NCBI Taxonomy" id="39947"/>
    <lineage>
        <taxon>Eukaryota</taxon>
        <taxon>Viridiplantae</taxon>
        <taxon>Streptophyta</taxon>
        <taxon>Embryophyta</taxon>
        <taxon>Tracheophyta</taxon>
        <taxon>Spermatophyta</taxon>
        <taxon>Magnoliopsida</taxon>
        <taxon>Liliopsida</taxon>
        <taxon>Poales</taxon>
        <taxon>Poaceae</taxon>
        <taxon>BOP clade</taxon>
        <taxon>Oryzoideae</taxon>
        <taxon>Oryzeae</taxon>
        <taxon>Oryzinae</taxon>
        <taxon>Oryza</taxon>
        <taxon>Oryza sativa</taxon>
    </lineage>
</organism>